<evidence type="ECO:0000256" key="1">
    <source>
        <dbReference type="ARBA" id="ARBA00010134"/>
    </source>
</evidence>
<evidence type="ECO:0000256" key="5">
    <source>
        <dbReference type="SAM" id="MobiDB-lite"/>
    </source>
</evidence>
<dbReference type="InterPro" id="IPR027417">
    <property type="entry name" value="P-loop_NTPase"/>
</dbReference>
<keyword evidence="2" id="KW-0433">Leucine-rich repeat</keyword>
<dbReference type="Gene3D" id="3.40.50.1460">
    <property type="match status" value="1"/>
</dbReference>
<reference evidence="8" key="1">
    <citation type="submission" date="2020-06" db="EMBL/GenBank/DDBJ databases">
        <title>Draft genome of Bugula neritina, a colonial animal packing powerful symbionts and potential medicines.</title>
        <authorList>
            <person name="Rayko M."/>
        </authorList>
    </citation>
    <scope>NUCLEOTIDE SEQUENCE [LARGE SCALE GENOMIC DNA]</scope>
    <source>
        <strain evidence="8">Kwan_BN1</strain>
    </source>
</reference>
<evidence type="ECO:0000259" key="6">
    <source>
        <dbReference type="PROSITE" id="PS50207"/>
    </source>
</evidence>
<evidence type="ECO:0000313" key="8">
    <source>
        <dbReference type="EMBL" id="KAF6028475.1"/>
    </source>
</evidence>
<dbReference type="SUPFAM" id="SSF52540">
    <property type="entry name" value="P-loop containing nucleoside triphosphate hydrolases"/>
    <property type="match status" value="1"/>
</dbReference>
<dbReference type="Proteomes" id="UP000593567">
    <property type="component" value="Unassembled WGS sequence"/>
</dbReference>
<dbReference type="GO" id="GO:0004197">
    <property type="term" value="F:cysteine-type endopeptidase activity"/>
    <property type="evidence" value="ECO:0007669"/>
    <property type="project" value="InterPro"/>
</dbReference>
<gene>
    <name evidence="8" type="ORF">EB796_013212</name>
</gene>
<dbReference type="InterPro" id="IPR001611">
    <property type="entry name" value="Leu-rich_rpt"/>
</dbReference>
<organism evidence="8 9">
    <name type="scientific">Bugula neritina</name>
    <name type="common">Brown bryozoan</name>
    <name type="synonym">Sertularia neritina</name>
    <dbReference type="NCBI Taxonomy" id="10212"/>
    <lineage>
        <taxon>Eukaryota</taxon>
        <taxon>Metazoa</taxon>
        <taxon>Spiralia</taxon>
        <taxon>Lophotrochozoa</taxon>
        <taxon>Bryozoa</taxon>
        <taxon>Gymnolaemata</taxon>
        <taxon>Cheilostomatida</taxon>
        <taxon>Flustrina</taxon>
        <taxon>Buguloidea</taxon>
        <taxon>Bugulidae</taxon>
        <taxon>Bugula</taxon>
    </lineage>
</organism>
<comment type="caution">
    <text evidence="8">The sequence shown here is derived from an EMBL/GenBank/DDBJ whole genome shotgun (WGS) entry which is preliminary data.</text>
</comment>
<dbReference type="Gene3D" id="3.40.50.300">
    <property type="entry name" value="P-loop containing nucleotide triphosphate hydrolases"/>
    <property type="match status" value="1"/>
</dbReference>
<dbReference type="Pfam" id="PF08477">
    <property type="entry name" value="Roc"/>
    <property type="match status" value="1"/>
</dbReference>
<evidence type="ECO:0000256" key="4">
    <source>
        <dbReference type="RuleBase" id="RU003971"/>
    </source>
</evidence>
<protein>
    <submittedName>
        <fullName evidence="8">CASP2</fullName>
    </submittedName>
</protein>
<comment type="similarity">
    <text evidence="1 4">Belongs to the peptidase C14A family.</text>
</comment>
<dbReference type="PROSITE" id="PS50207">
    <property type="entry name" value="CASPASE_P10"/>
    <property type="match status" value="1"/>
</dbReference>
<dbReference type="InterPro" id="IPR036388">
    <property type="entry name" value="WH-like_DNA-bd_sf"/>
</dbReference>
<feature type="domain" description="Caspase family p20" evidence="7">
    <location>
        <begin position="1018"/>
        <end position="1138"/>
    </location>
</feature>
<evidence type="ECO:0000313" key="9">
    <source>
        <dbReference type="Proteomes" id="UP000593567"/>
    </source>
</evidence>
<dbReference type="GO" id="GO:0005737">
    <property type="term" value="C:cytoplasm"/>
    <property type="evidence" value="ECO:0007669"/>
    <property type="project" value="TreeGrafter"/>
</dbReference>
<dbReference type="InterPro" id="IPR015917">
    <property type="entry name" value="Pept_C14A"/>
</dbReference>
<dbReference type="InterPro" id="IPR055414">
    <property type="entry name" value="LRR_R13L4/SHOC2-like"/>
</dbReference>
<keyword evidence="9" id="KW-1185">Reference proteome</keyword>
<dbReference type="PROSITE" id="PS50208">
    <property type="entry name" value="CASPASE_P20"/>
    <property type="match status" value="1"/>
</dbReference>
<dbReference type="Pfam" id="PF00656">
    <property type="entry name" value="Peptidase_C14"/>
    <property type="match status" value="1"/>
</dbReference>
<dbReference type="Gene3D" id="1.10.10.10">
    <property type="entry name" value="Winged helix-like DNA-binding domain superfamily/Winged helix DNA-binding domain"/>
    <property type="match status" value="1"/>
</dbReference>
<dbReference type="GO" id="GO:0006508">
    <property type="term" value="P:proteolysis"/>
    <property type="evidence" value="ECO:0007669"/>
    <property type="project" value="InterPro"/>
</dbReference>
<dbReference type="InterPro" id="IPR029030">
    <property type="entry name" value="Caspase-like_dom_sf"/>
</dbReference>
<accession>A0A7J7JR96</accession>
<dbReference type="GO" id="GO:0009966">
    <property type="term" value="P:regulation of signal transduction"/>
    <property type="evidence" value="ECO:0007669"/>
    <property type="project" value="UniProtKB-ARBA"/>
</dbReference>
<dbReference type="Pfam" id="PF13516">
    <property type="entry name" value="LRR_6"/>
    <property type="match status" value="1"/>
</dbReference>
<dbReference type="EMBL" id="VXIV02001946">
    <property type="protein sequence ID" value="KAF6028475.1"/>
    <property type="molecule type" value="Genomic_DNA"/>
</dbReference>
<dbReference type="PRINTS" id="PR00376">
    <property type="entry name" value="IL1BCENZYME"/>
</dbReference>
<dbReference type="PANTHER" id="PTHR48051:SF1">
    <property type="entry name" value="RAS SUPPRESSOR PROTEIN 1"/>
    <property type="match status" value="1"/>
</dbReference>
<dbReference type="InterPro" id="IPR002138">
    <property type="entry name" value="Pept_C14_p10"/>
</dbReference>
<dbReference type="SMART" id="SM00115">
    <property type="entry name" value="CASc"/>
    <property type="match status" value="1"/>
</dbReference>
<sequence>MGDISGTRNNMATNSVTSSEDEVTAAASQTVSYTKNRSFVISREIQMLVEALWYGSYQFRVCSSNLQNSIKEEIKKLCSGHVITDLKIEGDLPAAVTEFAPLVTTLCIQGLTSINSLEYLSNLTHLHTLDVSGNKLGTLPEVIPKMESLTELSLHFCDLHTLPDSLSQLTHLHTLVVSGNKLGTLPEVIPKMESLTELHLEDCDLHTLPDSLSQLTHLHTLDVSRNKLGTLPEVIPKMESLTGLHLLGCDLHTLPDSLSQLTHLHTLHVSRNKLGTLPEVIPKMESLTELHLEGCDLHTLPDSVGQLKNLQHLNLSDNSQMTSLTPQLLNMPNLTRLSCYRCESLTSPPYAVCEGGLHAIRQYYKDLRSGHVEISEAVVALVGRSLSGKTSLVKTLVRSDGTRELTNRAADAVEDETTRVFNMEKLVVGDNVLQFIDFGGNEIYQSTYQFTLKQNCIPIVMNGNEAVRCTYFDWLSHLYLANPRLRAPKLVFTHRDAYSADGFEELKRLFFLHTESVFKLIQSEENSQKNYLRYFTGISHFQRRGMFQEQDIYVVGDEYEEVFDQLRSHIISDSKLVVKKVPTLWRKVAQTFNSFHGSYKTFPEVLQLVSECKLESEDQLRVILSYMHNSGHLIWYQDRESLQCLVFYDISVVTKLLHVFFTHEKEVWSNRRSAIEEDPLDNPLIENETEFNNLAQEFVQTGGMSEKLFQHLLIMETSFTTSDKMKVAVALLQSFQLLFAMKDSSQRLSYTMPYFSQEYFTDLTTSRRQPVKLSVDMLFGGLTPPQYVYHQISVKLLNDLQECSEKAVRKNGVELRDEAYTLQLLHDYKSRKLSISVTSACRQIGNAWKMLTTSVHSTVKYVTIRWGASKITCINLCAHCPLVGEKRPKRFINPSWCQPPEDVESLPMTTDSSPGRCGTYRDVPACLLHPTFQLSGDELQKLNDFVKTNYKPPDNIGHSGAATHTVGTDDVLSDVSDEEDTTSTSEDLTKLTLVPTTNQSIKSLFINTSKIYKMTSPFRGRALIINNNKYRIGGERLGSSYDVDNTFALFRKMGFEVVKQKDLTAEGILQCIQSETRDEIHNTYGMFFLFLFAHGANGMIHGVDSQPVYLTQIYSLINSTNFPNMAGKPKVVVIQACRVGNSVSQTEQNIQQSTNSSSPELSALRTHQQEAETSTGQRNFDVDDLLILHSCFENSASMKFDYGGSLLIRTLVRTLHRHGCHRDLADLFDIVKHRVRKISGRFTCFLYFMESGRLSSHTPVWTCRVWYSAIYIIYTHHHTYSMYILTTVSKPCMWYYISLHALYM</sequence>
<dbReference type="PANTHER" id="PTHR48051">
    <property type="match status" value="1"/>
</dbReference>
<feature type="domain" description="Caspase family p10" evidence="6">
    <location>
        <begin position="1184"/>
        <end position="1240"/>
    </location>
</feature>
<dbReference type="SMART" id="SM00369">
    <property type="entry name" value="LRR_TYP"/>
    <property type="match status" value="7"/>
</dbReference>
<dbReference type="SUPFAM" id="SSF52129">
    <property type="entry name" value="Caspase-like"/>
    <property type="match status" value="1"/>
</dbReference>
<dbReference type="OrthoDB" id="10252328at2759"/>
<dbReference type="InterPro" id="IPR050216">
    <property type="entry name" value="LRR_domain-containing"/>
</dbReference>
<dbReference type="InterPro" id="IPR001309">
    <property type="entry name" value="Pept_C14_p20"/>
</dbReference>
<dbReference type="InterPro" id="IPR003591">
    <property type="entry name" value="Leu-rich_rpt_typical-subtyp"/>
</dbReference>
<dbReference type="SUPFAM" id="SSF52047">
    <property type="entry name" value="RNI-like"/>
    <property type="match status" value="1"/>
</dbReference>
<dbReference type="Gene3D" id="3.80.10.10">
    <property type="entry name" value="Ribonuclease Inhibitor"/>
    <property type="match status" value="1"/>
</dbReference>
<feature type="compositionally biased region" description="Polar residues" evidence="5">
    <location>
        <begin position="1145"/>
        <end position="1160"/>
    </location>
</feature>
<feature type="compositionally biased region" description="Acidic residues" evidence="5">
    <location>
        <begin position="971"/>
        <end position="981"/>
    </location>
</feature>
<dbReference type="Pfam" id="PF23598">
    <property type="entry name" value="LRR_14"/>
    <property type="match status" value="1"/>
</dbReference>
<proteinExistence type="inferred from homology"/>
<feature type="region of interest" description="Disordered" evidence="5">
    <location>
        <begin position="1145"/>
        <end position="1175"/>
    </location>
</feature>
<keyword evidence="3" id="KW-0677">Repeat</keyword>
<evidence type="ECO:0000259" key="7">
    <source>
        <dbReference type="PROSITE" id="PS50208"/>
    </source>
</evidence>
<evidence type="ECO:0000256" key="3">
    <source>
        <dbReference type="ARBA" id="ARBA00022737"/>
    </source>
</evidence>
<feature type="region of interest" description="Disordered" evidence="5">
    <location>
        <begin position="953"/>
        <end position="986"/>
    </location>
</feature>
<dbReference type="SMART" id="SM00364">
    <property type="entry name" value="LRR_BAC"/>
    <property type="match status" value="4"/>
</dbReference>
<evidence type="ECO:0000256" key="2">
    <source>
        <dbReference type="ARBA" id="ARBA00022614"/>
    </source>
</evidence>
<dbReference type="InterPro" id="IPR032675">
    <property type="entry name" value="LRR_dom_sf"/>
</dbReference>
<name>A0A7J7JR96_BUGNE</name>
<dbReference type="InterPro" id="IPR011600">
    <property type="entry name" value="Pept_C14_caspase"/>
</dbReference>